<organism evidence="1 2">
    <name type="scientific">Panaeolus cyanescens</name>
    <dbReference type="NCBI Taxonomy" id="181874"/>
    <lineage>
        <taxon>Eukaryota</taxon>
        <taxon>Fungi</taxon>
        <taxon>Dikarya</taxon>
        <taxon>Basidiomycota</taxon>
        <taxon>Agaricomycotina</taxon>
        <taxon>Agaricomycetes</taxon>
        <taxon>Agaricomycetidae</taxon>
        <taxon>Agaricales</taxon>
        <taxon>Agaricineae</taxon>
        <taxon>Galeropsidaceae</taxon>
        <taxon>Panaeolus</taxon>
    </lineage>
</organism>
<evidence type="ECO:0008006" key="3">
    <source>
        <dbReference type="Google" id="ProtNLM"/>
    </source>
</evidence>
<comment type="caution">
    <text evidence="1">The sequence shown here is derived from an EMBL/GenBank/DDBJ whole genome shotgun (WGS) entry which is preliminary data.</text>
</comment>
<dbReference type="STRING" id="181874.A0A409YNJ5"/>
<reference evidence="1 2" key="1">
    <citation type="journal article" date="2018" name="Evol. Lett.">
        <title>Horizontal gene cluster transfer increased hallucinogenic mushroom diversity.</title>
        <authorList>
            <person name="Reynolds H.T."/>
            <person name="Vijayakumar V."/>
            <person name="Gluck-Thaler E."/>
            <person name="Korotkin H.B."/>
            <person name="Matheny P.B."/>
            <person name="Slot J.C."/>
        </authorList>
    </citation>
    <scope>NUCLEOTIDE SEQUENCE [LARGE SCALE GENOMIC DNA]</scope>
    <source>
        <strain evidence="1 2">2629</strain>
    </source>
</reference>
<dbReference type="SUPFAM" id="SSF116846">
    <property type="entry name" value="MIT domain"/>
    <property type="match status" value="1"/>
</dbReference>
<dbReference type="EMBL" id="NHTK01000913">
    <property type="protein sequence ID" value="PPR04610.1"/>
    <property type="molecule type" value="Genomic_DNA"/>
</dbReference>
<dbReference type="OrthoDB" id="3257710at2759"/>
<accession>A0A409YNJ5</accession>
<sequence>MHQTESRGSFNDLTEIRNLALDHAKAAYQAERYGKYKEAFNQHTRAGNLLQQIVSNGVKKSDERRRDKLLLRASLERRDILQSLADGLQEAPPPRLPPTESTIVRDMTERRDRKIWLSLVETGDWKSLAECKNYNEWVSDQHGVPFFTPMLSPEAPDVVYRVYQTMTTRGKMHWVYFHFKDVTDVQTMYTMYAGREGKAQFDTITLARSTEYESACAVIDVQHLEGSTKSDVVGNSRIGRTLTIATSQGIPTRSDTPDRALLKHHKSTWTPRRFSYGGRRFVWREVDGDEIGEIDDLLFELKREWVNEDGQMGKDRTFDRPIASVTRGGCTSTTLKAFTISISGDVDPLFQEFILASAGGKEMVALHGHS</sequence>
<dbReference type="InterPro" id="IPR036181">
    <property type="entry name" value="MIT_dom_sf"/>
</dbReference>
<dbReference type="Proteomes" id="UP000284842">
    <property type="component" value="Unassembled WGS sequence"/>
</dbReference>
<gene>
    <name evidence="1" type="ORF">CVT24_011738</name>
</gene>
<evidence type="ECO:0000313" key="1">
    <source>
        <dbReference type="EMBL" id="PPR04610.1"/>
    </source>
</evidence>
<evidence type="ECO:0000313" key="2">
    <source>
        <dbReference type="Proteomes" id="UP000284842"/>
    </source>
</evidence>
<name>A0A409YNJ5_9AGAR</name>
<dbReference type="AlphaFoldDB" id="A0A409YNJ5"/>
<dbReference type="InParanoid" id="A0A409YNJ5"/>
<keyword evidence="2" id="KW-1185">Reference proteome</keyword>
<proteinExistence type="predicted"/>
<protein>
    <recommendedName>
        <fullName evidence="3">MIT domain-containing protein</fullName>
    </recommendedName>
</protein>